<evidence type="ECO:0000256" key="1">
    <source>
        <dbReference type="SAM" id="Phobius"/>
    </source>
</evidence>
<dbReference type="AlphaFoldDB" id="A0A4Z0LZ61"/>
<keyword evidence="1" id="KW-0472">Membrane</keyword>
<sequence length="249" mass="25768">MQNNTFKGLLLWAALFLCAPAGAQNLLNNGDFESGLTGWTTWNAPPSAFWDDTWNHSNDCDIWVPTNGCPYAGTTSHAQKKGSGSGNAHGGLLQTISVTPGETYSVSGLWSGGTTGNLDGNNGTWWEINVFDGVPSEAQIDSGLGPQDVLIAKQEANNLASGGVFQFQWEAFSGSFTAASDTVTLVLKTGSFYTLAAAGYHDDLVVEAAAAAVAEPVPALPPMLLAALAALLGGAAFAGLARYKLSHGG</sequence>
<proteinExistence type="predicted"/>
<comment type="caution">
    <text evidence="3">The sequence shown here is derived from an EMBL/GenBank/DDBJ whole genome shotgun (WGS) entry which is preliminary data.</text>
</comment>
<feature type="signal peptide" evidence="2">
    <location>
        <begin position="1"/>
        <end position="23"/>
    </location>
</feature>
<gene>
    <name evidence="3" type="ORF">E4634_13355</name>
</gene>
<keyword evidence="4" id="KW-1185">Reference proteome</keyword>
<evidence type="ECO:0000256" key="2">
    <source>
        <dbReference type="SAM" id="SignalP"/>
    </source>
</evidence>
<feature type="transmembrane region" description="Helical" evidence="1">
    <location>
        <begin position="223"/>
        <end position="243"/>
    </location>
</feature>
<dbReference type="EMBL" id="SRLE01000009">
    <property type="protein sequence ID" value="TGD72514.1"/>
    <property type="molecule type" value="Genomic_DNA"/>
</dbReference>
<reference evidence="3 4" key="1">
    <citation type="submission" date="2019-04" db="EMBL/GenBank/DDBJ databases">
        <title>Taxonomy of novel Haliea sp. from mangrove soil of West Coast of India.</title>
        <authorList>
            <person name="Verma A."/>
            <person name="Kumar P."/>
            <person name="Krishnamurthi S."/>
        </authorList>
    </citation>
    <scope>NUCLEOTIDE SEQUENCE [LARGE SCALE GENOMIC DNA]</scope>
    <source>
        <strain evidence="3 4">SAOS-164</strain>
    </source>
</reference>
<accession>A0A4Z0LZ61</accession>
<dbReference type="Proteomes" id="UP000298050">
    <property type="component" value="Unassembled WGS sequence"/>
</dbReference>
<evidence type="ECO:0008006" key="5">
    <source>
        <dbReference type="Google" id="ProtNLM"/>
    </source>
</evidence>
<keyword evidence="2" id="KW-0732">Signal</keyword>
<protein>
    <recommendedName>
        <fullName evidence="5">PEP-CTERM sorting domain-containing protein</fullName>
    </recommendedName>
</protein>
<evidence type="ECO:0000313" key="4">
    <source>
        <dbReference type="Proteomes" id="UP000298050"/>
    </source>
</evidence>
<dbReference type="RefSeq" id="WP_135444701.1">
    <property type="nucleotide sequence ID" value="NZ_SRLE01000009.1"/>
</dbReference>
<dbReference type="Gene3D" id="2.60.120.260">
    <property type="entry name" value="Galactose-binding domain-like"/>
    <property type="match status" value="1"/>
</dbReference>
<feature type="chain" id="PRO_5021231443" description="PEP-CTERM sorting domain-containing protein" evidence="2">
    <location>
        <begin position="24"/>
        <end position="249"/>
    </location>
</feature>
<keyword evidence="1" id="KW-1133">Transmembrane helix</keyword>
<evidence type="ECO:0000313" key="3">
    <source>
        <dbReference type="EMBL" id="TGD72514.1"/>
    </source>
</evidence>
<organism evidence="3 4">
    <name type="scientific">Mangrovimicrobium sediminis</name>
    <dbReference type="NCBI Taxonomy" id="2562682"/>
    <lineage>
        <taxon>Bacteria</taxon>
        <taxon>Pseudomonadati</taxon>
        <taxon>Pseudomonadota</taxon>
        <taxon>Gammaproteobacteria</taxon>
        <taxon>Cellvibrionales</taxon>
        <taxon>Halieaceae</taxon>
        <taxon>Mangrovimicrobium</taxon>
    </lineage>
</organism>
<keyword evidence="1" id="KW-0812">Transmembrane</keyword>
<name>A0A4Z0LZ61_9GAMM</name>
<dbReference type="OrthoDB" id="9800955at2"/>